<dbReference type="InterPro" id="IPR015854">
    <property type="entry name" value="ABC_transpr_LolD-like"/>
</dbReference>
<dbReference type="InterPro" id="IPR017871">
    <property type="entry name" value="ABC_transporter-like_CS"/>
</dbReference>
<dbReference type="GO" id="GO:0098796">
    <property type="term" value="C:membrane protein complex"/>
    <property type="evidence" value="ECO:0007669"/>
    <property type="project" value="UniProtKB-ARBA"/>
</dbReference>
<organism evidence="5 6">
    <name type="scientific">Scrofimicrobium canadense</name>
    <dbReference type="NCBI Taxonomy" id="2652290"/>
    <lineage>
        <taxon>Bacteria</taxon>
        <taxon>Bacillati</taxon>
        <taxon>Actinomycetota</taxon>
        <taxon>Actinomycetes</taxon>
        <taxon>Actinomycetales</taxon>
        <taxon>Actinomycetaceae</taxon>
        <taxon>Scrofimicrobium</taxon>
    </lineage>
</organism>
<evidence type="ECO:0000313" key="5">
    <source>
        <dbReference type="EMBL" id="MSS84093.1"/>
    </source>
</evidence>
<evidence type="ECO:0000259" key="4">
    <source>
        <dbReference type="PROSITE" id="PS50893"/>
    </source>
</evidence>
<gene>
    <name evidence="5" type="ORF">FYJ24_04790</name>
</gene>
<dbReference type="Pfam" id="PF00005">
    <property type="entry name" value="ABC_tran"/>
    <property type="match status" value="1"/>
</dbReference>
<keyword evidence="3 5" id="KW-0067">ATP-binding</keyword>
<dbReference type="InterPro" id="IPR003439">
    <property type="entry name" value="ABC_transporter-like_ATP-bd"/>
</dbReference>
<dbReference type="AlphaFoldDB" id="A0A6N7W6H4"/>
<dbReference type="GO" id="GO:0005524">
    <property type="term" value="F:ATP binding"/>
    <property type="evidence" value="ECO:0007669"/>
    <property type="project" value="UniProtKB-KW"/>
</dbReference>
<dbReference type="GO" id="GO:0022857">
    <property type="term" value="F:transmembrane transporter activity"/>
    <property type="evidence" value="ECO:0007669"/>
    <property type="project" value="TreeGrafter"/>
</dbReference>
<dbReference type="InterPro" id="IPR027417">
    <property type="entry name" value="P-loop_NTPase"/>
</dbReference>
<evidence type="ECO:0000256" key="2">
    <source>
        <dbReference type="ARBA" id="ARBA00022741"/>
    </source>
</evidence>
<dbReference type="RefSeq" id="WP_154544133.1">
    <property type="nucleotide sequence ID" value="NZ_VULO01000005.1"/>
</dbReference>
<dbReference type="PANTHER" id="PTHR24220">
    <property type="entry name" value="IMPORT ATP-BINDING PROTEIN"/>
    <property type="match status" value="1"/>
</dbReference>
<dbReference type="PANTHER" id="PTHR24220:SF685">
    <property type="entry name" value="ABC TRANSPORTER RELATED"/>
    <property type="match status" value="1"/>
</dbReference>
<evidence type="ECO:0000313" key="6">
    <source>
        <dbReference type="Proteomes" id="UP000470875"/>
    </source>
</evidence>
<dbReference type="Proteomes" id="UP000470875">
    <property type="component" value="Unassembled WGS sequence"/>
</dbReference>
<dbReference type="SMART" id="SM00382">
    <property type="entry name" value="AAA"/>
    <property type="match status" value="1"/>
</dbReference>
<dbReference type="GO" id="GO:0016887">
    <property type="term" value="F:ATP hydrolysis activity"/>
    <property type="evidence" value="ECO:0007669"/>
    <property type="project" value="InterPro"/>
</dbReference>
<dbReference type="InterPro" id="IPR017911">
    <property type="entry name" value="MacB-like_ATP-bd"/>
</dbReference>
<dbReference type="PROSITE" id="PS00211">
    <property type="entry name" value="ABC_TRANSPORTER_1"/>
    <property type="match status" value="1"/>
</dbReference>
<dbReference type="EMBL" id="VULO01000005">
    <property type="protein sequence ID" value="MSS84093.1"/>
    <property type="molecule type" value="Genomic_DNA"/>
</dbReference>
<dbReference type="GO" id="GO:0005886">
    <property type="term" value="C:plasma membrane"/>
    <property type="evidence" value="ECO:0007669"/>
    <property type="project" value="TreeGrafter"/>
</dbReference>
<dbReference type="Gene3D" id="3.40.50.300">
    <property type="entry name" value="P-loop containing nucleotide triphosphate hydrolases"/>
    <property type="match status" value="1"/>
</dbReference>
<dbReference type="CDD" id="cd03255">
    <property type="entry name" value="ABC_MJ0796_LolCDE_FtsE"/>
    <property type="match status" value="1"/>
</dbReference>
<protein>
    <submittedName>
        <fullName evidence="5">ABC transporter ATP-binding protein</fullName>
    </submittedName>
</protein>
<evidence type="ECO:0000256" key="3">
    <source>
        <dbReference type="ARBA" id="ARBA00022840"/>
    </source>
</evidence>
<dbReference type="PROSITE" id="PS50893">
    <property type="entry name" value="ABC_TRANSPORTER_2"/>
    <property type="match status" value="1"/>
</dbReference>
<keyword evidence="2" id="KW-0547">Nucleotide-binding</keyword>
<keyword evidence="1" id="KW-0813">Transport</keyword>
<proteinExistence type="predicted"/>
<feature type="domain" description="ABC transporter" evidence="4">
    <location>
        <begin position="6"/>
        <end position="229"/>
    </location>
</feature>
<dbReference type="SUPFAM" id="SSF52540">
    <property type="entry name" value="P-loop containing nucleoside triphosphate hydrolases"/>
    <property type="match status" value="1"/>
</dbReference>
<name>A0A6N7W6H4_9ACTO</name>
<keyword evidence="6" id="KW-1185">Reference proteome</keyword>
<reference evidence="5 6" key="1">
    <citation type="submission" date="2019-08" db="EMBL/GenBank/DDBJ databases">
        <title>In-depth cultivation of the pig gut microbiome towards novel bacterial diversity and tailored functional studies.</title>
        <authorList>
            <person name="Wylensek D."/>
            <person name="Hitch T.C.A."/>
            <person name="Clavel T."/>
        </authorList>
    </citation>
    <scope>NUCLEOTIDE SEQUENCE [LARGE SCALE GENOMIC DNA]</scope>
    <source>
        <strain evidence="5 6">WB03_NA08</strain>
    </source>
</reference>
<comment type="caution">
    <text evidence="5">The sequence shown here is derived from an EMBL/GenBank/DDBJ whole genome shotgun (WGS) entry which is preliminary data.</text>
</comment>
<evidence type="ECO:0000256" key="1">
    <source>
        <dbReference type="ARBA" id="ARBA00022448"/>
    </source>
</evidence>
<dbReference type="FunFam" id="3.40.50.300:FF:000032">
    <property type="entry name" value="Export ABC transporter ATP-binding protein"/>
    <property type="match status" value="1"/>
</dbReference>
<sequence>MSDVVVNLHNVSKVYGEGDTAVMALRNVSVGFEKGVFTSIMGPSGSGKSTMLHLLAGLDSATEGSISIEGVELSGLDDNALTRLRRERIGYVFQSFNLIPTLDAEANILLPMRLSGKHIDRNWFGQVTRALGLTERLHHLPSQLSGGQQQRVAIARALVMRPAVIVADEPTGNLDTESTEEVLDLLRQAVRGLGQTVIMVTHDPACAARTDRVLTVRDGKITQDEMVGAHR</sequence>
<dbReference type="InterPro" id="IPR003593">
    <property type="entry name" value="AAA+_ATPase"/>
</dbReference>
<accession>A0A6N7W6H4</accession>